<dbReference type="PANTHER" id="PTHR13691:SF5">
    <property type="entry name" value="LARGE RIBOSOMAL SUBUNIT PROTEIN UL2M"/>
    <property type="match status" value="1"/>
</dbReference>
<dbReference type="InterPro" id="IPR022666">
    <property type="entry name" value="Ribosomal_uL2_RNA-bd_dom"/>
</dbReference>
<comment type="subunit">
    <text evidence="5">Part of the 50S ribosomal subunit. Forms a bridge to the 30S subunit in the 70S ribosome.</text>
</comment>
<dbReference type="NCBIfam" id="TIGR01171">
    <property type="entry name" value="rplB_bact"/>
    <property type="match status" value="1"/>
</dbReference>
<keyword evidence="2 5" id="KW-0689">Ribosomal protein</keyword>
<dbReference type="GO" id="GO:0003735">
    <property type="term" value="F:structural constituent of ribosome"/>
    <property type="evidence" value="ECO:0007669"/>
    <property type="project" value="InterPro"/>
</dbReference>
<dbReference type="HAMAP" id="MF_01320_B">
    <property type="entry name" value="Ribosomal_uL2_B"/>
    <property type="match status" value="1"/>
</dbReference>
<comment type="similarity">
    <text evidence="1 5">Belongs to the universal ribosomal protein uL2 family.</text>
</comment>
<comment type="function">
    <text evidence="5">One of the primary rRNA binding proteins. Required for association of the 30S and 50S subunits to form the 70S ribosome, for tRNA binding and peptide bond formation. It has been suggested to have peptidyltransferase activity; this is somewhat controversial. Makes several contacts with the 16S rRNA in the 70S ribosome.</text>
</comment>
<dbReference type="RefSeq" id="WP_012991656.1">
    <property type="nucleotide sequence ID" value="NC_013894.1"/>
</dbReference>
<dbReference type="SMART" id="SM01382">
    <property type="entry name" value="Ribosomal_L2_C"/>
    <property type="match status" value="1"/>
</dbReference>
<dbReference type="STRING" id="638303.Thal_0615"/>
<feature type="domain" description="Large ribosomal subunit protein uL2 RNA-binding" evidence="8">
    <location>
        <begin position="42"/>
        <end position="117"/>
    </location>
</feature>
<dbReference type="Pfam" id="PF03947">
    <property type="entry name" value="Ribosomal_L2_C"/>
    <property type="match status" value="1"/>
</dbReference>
<evidence type="ECO:0000256" key="5">
    <source>
        <dbReference type="HAMAP-Rule" id="MF_01320"/>
    </source>
</evidence>
<name>D3SQ12_THEAH</name>
<dbReference type="HOGENOM" id="CLU_036235_2_1_0"/>
<dbReference type="PROSITE" id="PS00467">
    <property type="entry name" value="RIBOSOMAL_L2"/>
    <property type="match status" value="1"/>
</dbReference>
<dbReference type="InterPro" id="IPR002171">
    <property type="entry name" value="Ribosomal_uL2"/>
</dbReference>
<dbReference type="eggNOG" id="COG0090">
    <property type="taxonomic scope" value="Bacteria"/>
</dbReference>
<proteinExistence type="inferred from homology"/>
<dbReference type="InterPro" id="IPR022671">
    <property type="entry name" value="Ribosomal_uL2_CS"/>
</dbReference>
<dbReference type="SUPFAM" id="SSF50104">
    <property type="entry name" value="Translation proteins SH3-like domain"/>
    <property type="match status" value="1"/>
</dbReference>
<dbReference type="GO" id="GO:0019843">
    <property type="term" value="F:rRNA binding"/>
    <property type="evidence" value="ECO:0007669"/>
    <property type="project" value="UniProtKB-UniRule"/>
</dbReference>
<dbReference type="Gene3D" id="4.10.950.10">
    <property type="entry name" value="Ribosomal protein L2, domain 3"/>
    <property type="match status" value="1"/>
</dbReference>
<evidence type="ECO:0000313" key="9">
    <source>
        <dbReference type="EMBL" id="ADC89249.1"/>
    </source>
</evidence>
<keyword evidence="5" id="KW-0699">rRNA-binding</keyword>
<dbReference type="SUPFAM" id="SSF50249">
    <property type="entry name" value="Nucleic acid-binding proteins"/>
    <property type="match status" value="1"/>
</dbReference>
<dbReference type="FunFam" id="4.10.950.10:FF:000001">
    <property type="entry name" value="50S ribosomal protein L2"/>
    <property type="match status" value="1"/>
</dbReference>
<evidence type="ECO:0000256" key="2">
    <source>
        <dbReference type="ARBA" id="ARBA00022980"/>
    </source>
</evidence>
<dbReference type="AlphaFoldDB" id="D3SQ12"/>
<sequence length="289" mass="32242">MGVRKLKPVTNGQRHAVLYDFSEITKREPEKSLTFFYKRAKGRSHGKITVRSRGGGHKKRYRLIDFKRDKSLVPAKVAAIEYDPFRSARIALLHYADGEKRYIIWPDGLKVGDTVMSISYEDAEAGKELPEIKVGNALPLKYIPVGTIVHNVELHPGKGGQLARAAGTYAQVLGKVDDYVQLRLPSGEIRLVHQRCMATVGAVGLAEHELVKLGKAGRARWLGWRPHTRGTAMNPVDHPHGGGEGKTKGKHPESPWGWKTKGYKTRRGKKYSDKFILVTRKGRPLKKGG</sequence>
<gene>
    <name evidence="5" type="primary">rplB</name>
    <name evidence="9" type="ordered locus">Thal_0615</name>
</gene>
<feature type="compositionally biased region" description="Basic and acidic residues" evidence="6">
    <location>
        <begin position="237"/>
        <end position="253"/>
    </location>
</feature>
<evidence type="ECO:0000256" key="6">
    <source>
        <dbReference type="SAM" id="MobiDB-lite"/>
    </source>
</evidence>
<dbReference type="Pfam" id="PF00181">
    <property type="entry name" value="Ribosomal_L2_N"/>
    <property type="match status" value="1"/>
</dbReference>
<accession>D3SQ12</accession>
<evidence type="ECO:0000256" key="3">
    <source>
        <dbReference type="ARBA" id="ARBA00023274"/>
    </source>
</evidence>
<evidence type="ECO:0000313" key="10">
    <source>
        <dbReference type="Proteomes" id="UP000002043"/>
    </source>
</evidence>
<dbReference type="Gene3D" id="2.30.30.30">
    <property type="match status" value="1"/>
</dbReference>
<dbReference type="PIRSF" id="PIRSF002158">
    <property type="entry name" value="Ribosomal_L2"/>
    <property type="match status" value="1"/>
</dbReference>
<dbReference type="InterPro" id="IPR008991">
    <property type="entry name" value="Translation_prot_SH3-like_sf"/>
</dbReference>
<dbReference type="OrthoDB" id="9778722at2"/>
<protein>
    <recommendedName>
        <fullName evidence="4 5">Large ribosomal subunit protein uL2</fullName>
    </recommendedName>
</protein>
<dbReference type="GO" id="GO:0016740">
    <property type="term" value="F:transferase activity"/>
    <property type="evidence" value="ECO:0007669"/>
    <property type="project" value="InterPro"/>
</dbReference>
<dbReference type="PANTHER" id="PTHR13691">
    <property type="entry name" value="RIBOSOMAL PROTEIN L2"/>
    <property type="match status" value="1"/>
</dbReference>
<dbReference type="InterPro" id="IPR022669">
    <property type="entry name" value="Ribosomal_uL2_C"/>
</dbReference>
<organism evidence="9 10">
    <name type="scientific">Thermocrinis albus (strain DSM 14484 / JCM 11386 / HI 11/12)</name>
    <dbReference type="NCBI Taxonomy" id="638303"/>
    <lineage>
        <taxon>Bacteria</taxon>
        <taxon>Pseudomonadati</taxon>
        <taxon>Aquificota</taxon>
        <taxon>Aquificia</taxon>
        <taxon>Aquificales</taxon>
        <taxon>Aquificaceae</taxon>
        <taxon>Thermocrinis</taxon>
    </lineage>
</organism>
<dbReference type="SMART" id="SM01383">
    <property type="entry name" value="Ribosomal_L2"/>
    <property type="match status" value="1"/>
</dbReference>
<keyword evidence="3 5" id="KW-0687">Ribonucleoprotein</keyword>
<feature type="domain" description="Large ribosomal subunit protein uL2 C-terminal" evidence="7">
    <location>
        <begin position="132"/>
        <end position="259"/>
    </location>
</feature>
<dbReference type="InterPro" id="IPR014722">
    <property type="entry name" value="Rib_uL2_dom2"/>
</dbReference>
<keyword evidence="5" id="KW-0694">RNA-binding</keyword>
<dbReference type="InterPro" id="IPR005880">
    <property type="entry name" value="Ribosomal_uL2_bac/org-type"/>
</dbReference>
<dbReference type="InterPro" id="IPR012340">
    <property type="entry name" value="NA-bd_OB-fold"/>
</dbReference>
<keyword evidence="10" id="KW-1185">Reference proteome</keyword>
<feature type="region of interest" description="Disordered" evidence="6">
    <location>
        <begin position="227"/>
        <end position="265"/>
    </location>
</feature>
<dbReference type="FunFam" id="2.40.50.140:FF:000003">
    <property type="entry name" value="50S ribosomal protein L2"/>
    <property type="match status" value="1"/>
</dbReference>
<reference evidence="10" key="1">
    <citation type="journal article" date="2010" name="Stand. Genomic Sci.">
        <title>Complete genome sequence of Thermocrinis albus type strain (HI 11/12T).</title>
        <authorList>
            <person name="Wirth R."/>
            <person name="Sikorski J."/>
            <person name="Brambilla E."/>
            <person name="Misra M."/>
            <person name="Lapidus A."/>
            <person name="Copeland A."/>
            <person name="Nolan M."/>
            <person name="Lucas S."/>
            <person name="Chen F."/>
            <person name="Tice H."/>
            <person name="Cheng J.F."/>
            <person name="Han C."/>
            <person name="Detter J.C."/>
            <person name="Tapia R."/>
            <person name="Bruce D."/>
            <person name="Goodwin L."/>
            <person name="Pitluck S."/>
            <person name="Pati A."/>
            <person name="Anderson I."/>
            <person name="Ivanova N."/>
            <person name="Mavromatis K."/>
            <person name="Mikhailova N."/>
            <person name="Chen A."/>
            <person name="Palaniappan K."/>
            <person name="Bilek Y."/>
            <person name="Hader T."/>
            <person name="Land M."/>
            <person name="Hauser L."/>
            <person name="Chang Y.J."/>
            <person name="Jeffries C.D."/>
            <person name="Tindall B.J."/>
            <person name="Rohde M."/>
            <person name="Goker M."/>
            <person name="Bristow J."/>
            <person name="Eisen J.A."/>
            <person name="Markowitz V."/>
            <person name="Hugenholtz P."/>
            <person name="Kyrpides N.C."/>
            <person name="Klenk H.P."/>
        </authorList>
    </citation>
    <scope>NUCLEOTIDE SEQUENCE [LARGE SCALE GENOMIC DNA]</scope>
    <source>
        <strain evidence="10">DSM 14484 / JCM 11386 / HI 11/12</strain>
    </source>
</reference>
<evidence type="ECO:0000259" key="7">
    <source>
        <dbReference type="SMART" id="SM01382"/>
    </source>
</evidence>
<dbReference type="Proteomes" id="UP000002043">
    <property type="component" value="Chromosome"/>
</dbReference>
<dbReference type="EMBL" id="CP001931">
    <property type="protein sequence ID" value="ADC89249.1"/>
    <property type="molecule type" value="Genomic_DNA"/>
</dbReference>
<evidence type="ECO:0000256" key="4">
    <source>
        <dbReference type="ARBA" id="ARBA00035242"/>
    </source>
</evidence>
<evidence type="ECO:0000259" key="8">
    <source>
        <dbReference type="SMART" id="SM01383"/>
    </source>
</evidence>
<dbReference type="InterPro" id="IPR014726">
    <property type="entry name" value="Ribosomal_uL2_dom3"/>
</dbReference>
<dbReference type="Gene3D" id="2.40.50.140">
    <property type="entry name" value="Nucleic acid-binding proteins"/>
    <property type="match status" value="1"/>
</dbReference>
<dbReference type="KEGG" id="tal:Thal_0615"/>
<dbReference type="GO" id="GO:0015934">
    <property type="term" value="C:large ribosomal subunit"/>
    <property type="evidence" value="ECO:0007669"/>
    <property type="project" value="InterPro"/>
</dbReference>
<dbReference type="FunFam" id="2.30.30.30:FF:000001">
    <property type="entry name" value="50S ribosomal protein L2"/>
    <property type="match status" value="1"/>
</dbReference>
<evidence type="ECO:0000256" key="1">
    <source>
        <dbReference type="ARBA" id="ARBA00005636"/>
    </source>
</evidence>
<dbReference type="GO" id="GO:0002181">
    <property type="term" value="P:cytoplasmic translation"/>
    <property type="evidence" value="ECO:0007669"/>
    <property type="project" value="TreeGrafter"/>
</dbReference>